<proteinExistence type="predicted"/>
<dbReference type="AlphaFoldDB" id="A0A0F8XXF1"/>
<evidence type="ECO:0008006" key="2">
    <source>
        <dbReference type="Google" id="ProtNLM"/>
    </source>
</evidence>
<reference evidence="1" key="1">
    <citation type="journal article" date="2015" name="Nature">
        <title>Complex archaea that bridge the gap between prokaryotes and eukaryotes.</title>
        <authorList>
            <person name="Spang A."/>
            <person name="Saw J.H."/>
            <person name="Jorgensen S.L."/>
            <person name="Zaremba-Niedzwiedzka K."/>
            <person name="Martijn J."/>
            <person name="Lind A.E."/>
            <person name="van Eijk R."/>
            <person name="Schleper C."/>
            <person name="Guy L."/>
            <person name="Ettema T.J."/>
        </authorList>
    </citation>
    <scope>NUCLEOTIDE SEQUENCE</scope>
</reference>
<accession>A0A0F8XXF1</accession>
<dbReference type="CDD" id="cd00688">
    <property type="entry name" value="ISOPREN_C2_like"/>
    <property type="match status" value="1"/>
</dbReference>
<name>A0A0F8XXF1_9ZZZZ</name>
<dbReference type="EMBL" id="LAZR01056627">
    <property type="protein sequence ID" value="KKK73787.1"/>
    <property type="molecule type" value="Genomic_DNA"/>
</dbReference>
<protein>
    <recommendedName>
        <fullName evidence="2">Squalene cyclase C-terminal domain-containing protein</fullName>
    </recommendedName>
</protein>
<feature type="non-terminal residue" evidence="1">
    <location>
        <position position="388"/>
    </location>
</feature>
<comment type="caution">
    <text evidence="1">The sequence shown here is derived from an EMBL/GenBank/DDBJ whole genome shotgun (WGS) entry which is preliminary data.</text>
</comment>
<feature type="non-terminal residue" evidence="1">
    <location>
        <position position="1"/>
    </location>
</feature>
<dbReference type="SUPFAM" id="SSF48239">
    <property type="entry name" value="Terpenoid cyclases/Protein prenyltransferases"/>
    <property type="match status" value="1"/>
</dbReference>
<evidence type="ECO:0000313" key="1">
    <source>
        <dbReference type="EMBL" id="KKK73787.1"/>
    </source>
</evidence>
<organism evidence="1">
    <name type="scientific">marine sediment metagenome</name>
    <dbReference type="NCBI Taxonomy" id="412755"/>
    <lineage>
        <taxon>unclassified sequences</taxon>
        <taxon>metagenomes</taxon>
        <taxon>ecological metagenomes</taxon>
    </lineage>
</organism>
<gene>
    <name evidence="1" type="ORF">LCGC14_2890310</name>
</gene>
<dbReference type="InterPro" id="IPR008930">
    <property type="entry name" value="Terpenoid_cyclase/PrenylTrfase"/>
</dbReference>
<dbReference type="Gene3D" id="1.50.10.20">
    <property type="match status" value="2"/>
</dbReference>
<sequence>MRVASAKTLQPGTIKVQASDDGESAEILIYDVIGFDFWTGEGMTAKRFAEEVKALYPALRMLHGIEDIIAGIDERDPEVDKVVKAMTDLPPHRREEVVAALAKTKIAPEMRQRLIDAVSAKTTPQKMAERALAYLVRTQEPSGGWSETKYPGNTGVTALCALAFMAQGSRPRIGSYGKDLDEAMAFILKNVQNNGVIAGKGSNKLGPVYEHTYSTLALLFSYGDMPWRSQTRDVISRAIQALANAQKLDGGWRYQFSKEGHSDLSVTGNVLWVFRGAKKCGFTVDAKSIKRGVEFVMSCAMPDRKHFRYRYHGLMASAEGLTGAGLIALANDGRFNQYLLSPRGLVLPKDDPNFTDQDRLLLELIRRTSKQIAYEYRRYTVKDLKERR</sequence>